<dbReference type="Pfam" id="PF13855">
    <property type="entry name" value="LRR_8"/>
    <property type="match status" value="1"/>
</dbReference>
<dbReference type="Pfam" id="PF00560">
    <property type="entry name" value="LRR_1"/>
    <property type="match status" value="9"/>
</dbReference>
<evidence type="ECO:0000256" key="8">
    <source>
        <dbReference type="ARBA" id="ARBA00022989"/>
    </source>
</evidence>
<evidence type="ECO:0000256" key="5">
    <source>
        <dbReference type="ARBA" id="ARBA00022692"/>
    </source>
</evidence>
<dbReference type="InterPro" id="IPR001611">
    <property type="entry name" value="Leu-rich_rpt"/>
</dbReference>
<proteinExistence type="inferred from homology"/>
<keyword evidence="3" id="KW-1003">Cell membrane</keyword>
<dbReference type="PANTHER" id="PTHR48062:SF21">
    <property type="entry name" value="RECEPTOR-LIKE PROTEIN 12"/>
    <property type="match status" value="1"/>
</dbReference>
<dbReference type="InterPro" id="IPR051502">
    <property type="entry name" value="RLP_Defense_Trigger"/>
</dbReference>
<protein>
    <submittedName>
        <fullName evidence="13">Receptor-like protein 15</fullName>
    </submittedName>
</protein>
<keyword evidence="6" id="KW-0732">Signal</keyword>
<keyword evidence="8" id="KW-1133">Transmembrane helix</keyword>
<evidence type="ECO:0000256" key="9">
    <source>
        <dbReference type="ARBA" id="ARBA00023136"/>
    </source>
</evidence>
<evidence type="ECO:0000256" key="11">
    <source>
        <dbReference type="ARBA" id="ARBA00023180"/>
    </source>
</evidence>
<gene>
    <name evidence="13" type="primary">RLP15_30</name>
    <name evidence="13" type="ORF">CFP56_038422</name>
</gene>
<comment type="caution">
    <text evidence="13">The sequence shown here is derived from an EMBL/GenBank/DDBJ whole genome shotgun (WGS) entry which is preliminary data.</text>
</comment>
<dbReference type="AlphaFoldDB" id="A0AAW0J2P7"/>
<evidence type="ECO:0000256" key="7">
    <source>
        <dbReference type="ARBA" id="ARBA00022737"/>
    </source>
</evidence>
<keyword evidence="4" id="KW-0433">Leucine-rich repeat</keyword>
<dbReference type="FunFam" id="3.80.10.10:FF:000111">
    <property type="entry name" value="LRR receptor-like serine/threonine-protein kinase ERECTA"/>
    <property type="match status" value="1"/>
</dbReference>
<dbReference type="PRINTS" id="PR00019">
    <property type="entry name" value="LEURICHRPT"/>
</dbReference>
<keyword evidence="11" id="KW-0325">Glycoprotein</keyword>
<comment type="subcellular location">
    <subcellularLocation>
        <location evidence="1">Cell membrane</location>
        <topology evidence="1">Single-pass type I membrane protein</topology>
    </subcellularLocation>
</comment>
<dbReference type="Pfam" id="PF08263">
    <property type="entry name" value="LRRNT_2"/>
    <property type="match status" value="1"/>
</dbReference>
<evidence type="ECO:0000256" key="4">
    <source>
        <dbReference type="ARBA" id="ARBA00022614"/>
    </source>
</evidence>
<organism evidence="13 14">
    <name type="scientific">Quercus suber</name>
    <name type="common">Cork oak</name>
    <dbReference type="NCBI Taxonomy" id="58331"/>
    <lineage>
        <taxon>Eukaryota</taxon>
        <taxon>Viridiplantae</taxon>
        <taxon>Streptophyta</taxon>
        <taxon>Embryophyta</taxon>
        <taxon>Tracheophyta</taxon>
        <taxon>Spermatophyta</taxon>
        <taxon>Magnoliopsida</taxon>
        <taxon>eudicotyledons</taxon>
        <taxon>Gunneridae</taxon>
        <taxon>Pentapetalae</taxon>
        <taxon>rosids</taxon>
        <taxon>fabids</taxon>
        <taxon>Fagales</taxon>
        <taxon>Fagaceae</taxon>
        <taxon>Quercus</taxon>
    </lineage>
</organism>
<feature type="domain" description="Leucine-rich repeat-containing N-terminal plant-type" evidence="12">
    <location>
        <begin position="10"/>
        <end position="52"/>
    </location>
</feature>
<keyword evidence="14" id="KW-1185">Reference proteome</keyword>
<dbReference type="InterPro" id="IPR032675">
    <property type="entry name" value="LRR_dom_sf"/>
</dbReference>
<evidence type="ECO:0000256" key="3">
    <source>
        <dbReference type="ARBA" id="ARBA00022475"/>
    </source>
</evidence>
<dbReference type="EMBL" id="PKMF04000724">
    <property type="protein sequence ID" value="KAK7820831.1"/>
    <property type="molecule type" value="Genomic_DNA"/>
</dbReference>
<dbReference type="PANTHER" id="PTHR48062">
    <property type="entry name" value="RECEPTOR-LIKE PROTEIN 14"/>
    <property type="match status" value="1"/>
</dbReference>
<dbReference type="FunFam" id="3.80.10.10:FF:000041">
    <property type="entry name" value="LRR receptor-like serine/threonine-protein kinase ERECTA"/>
    <property type="match status" value="1"/>
</dbReference>
<keyword evidence="7" id="KW-0677">Repeat</keyword>
<dbReference type="PROSITE" id="PS51450">
    <property type="entry name" value="LRR"/>
    <property type="match status" value="1"/>
</dbReference>
<dbReference type="FunFam" id="3.80.10.10:FF:000095">
    <property type="entry name" value="LRR receptor-like serine/threonine-protein kinase GSO1"/>
    <property type="match status" value="1"/>
</dbReference>
<evidence type="ECO:0000313" key="14">
    <source>
        <dbReference type="Proteomes" id="UP000237347"/>
    </source>
</evidence>
<dbReference type="Gene3D" id="3.80.10.10">
    <property type="entry name" value="Ribonuclease Inhibitor"/>
    <property type="match status" value="5"/>
</dbReference>
<comment type="similarity">
    <text evidence="2">Belongs to the RLP family.</text>
</comment>
<dbReference type="Proteomes" id="UP000237347">
    <property type="component" value="Unassembled WGS sequence"/>
</dbReference>
<evidence type="ECO:0000256" key="2">
    <source>
        <dbReference type="ARBA" id="ARBA00009592"/>
    </source>
</evidence>
<reference evidence="13 14" key="1">
    <citation type="journal article" date="2018" name="Sci. Data">
        <title>The draft genome sequence of cork oak.</title>
        <authorList>
            <person name="Ramos A.M."/>
            <person name="Usie A."/>
            <person name="Barbosa P."/>
            <person name="Barros P.M."/>
            <person name="Capote T."/>
            <person name="Chaves I."/>
            <person name="Simoes F."/>
            <person name="Abreu I."/>
            <person name="Carrasquinho I."/>
            <person name="Faro C."/>
            <person name="Guimaraes J.B."/>
            <person name="Mendonca D."/>
            <person name="Nobrega F."/>
            <person name="Rodrigues L."/>
            <person name="Saibo N.J.M."/>
            <person name="Varela M.C."/>
            <person name="Egas C."/>
            <person name="Matos J."/>
            <person name="Miguel C.M."/>
            <person name="Oliveira M.M."/>
            <person name="Ricardo C.P."/>
            <person name="Goncalves S."/>
        </authorList>
    </citation>
    <scope>NUCLEOTIDE SEQUENCE [LARGE SCALE GENOMIC DNA]</scope>
    <source>
        <strain evidence="14">cv. HL8</strain>
    </source>
</reference>
<dbReference type="SMART" id="SM00365">
    <property type="entry name" value="LRR_SD22"/>
    <property type="match status" value="7"/>
</dbReference>
<evidence type="ECO:0000256" key="10">
    <source>
        <dbReference type="ARBA" id="ARBA00023170"/>
    </source>
</evidence>
<sequence length="977" mass="110873">MNGRFGCWEQERIALLQFKASTINYIDEYYFSHWDSGNKESDCCEWKRVKCNITSNRIIQLALNSTISYWSGESGGGWYFNAYLFLPFEELQYLDLSNNFILRWVPNEGFERFSLLSKLEVLHLDGNNFNHSILQSLSGIASLKELDLSSNKLNGSIHIKEFKAFSNLEDLDLRGNEIDAFVTTRGLCELRNLREISLSNNHFERILPSCMANWTSLHFLDLSDNHFSGNVQSQLSNLKSLEFLSLSNNEFLNPITFSSFFNLSNLMFLFSDNNKIAFETDSHTGVPNFQLRLFRLSECSFNGLNTTLPTFLHYQYDLREIYLNVADNAFQGTIPSSFGNWVSLWHLDLSKNNLSGTMPVHFTLGCYSLQVLKLSNNNFYGQIFPTDFNLTNLSHLYLDNNHFSGKIPNSISLMICGATIDFRINNLSGKLPMWMGNMSSLRAIIMANNQLEGPVLVELCKLVNLKYFDLSKNNLSGLVPSCFNSSSIQFFHLDENSLSGPIPSVFPNNSNLIALNLRDNYLSGNIPNWIGSVSSLSIPLLGENHLEGRIPIQLCLLQNLNLLDLSSNKISGPIPHCLSNLTFASAGEYNSRGLFYVDFTYPNSPTWAYLLEAPEIDAWAHVGLIEEVEFTTKSRTYSYMGDILNYLFGIDLSSNMLVGEIPPQLGRISSNIRAINLSHNYLNGSIPITFSNLKQMESLDLSYNNLNGKIPPQLTELTSLEVFSVAHNNLSGPLPDRKNQFGTFDENSYEGNPLLCGPPLHKDCTKIGPQSIMPVDHMEEKSGSFMDISVFYISFVVAYMIVLLGIVTVLYINPYWRKAWFNLIEECIDTCYCFVVVYYHKDNNFEGRLPSCMANLTSLHVLDLSYNHFNGNIARSPLSSLSSLEYLSLSDNKFLIPSTFSFLFNLSNLEILLGDNNILALEHDTLTWIPTFQLKVFSLCNCSFNILNSTSLRFLHYQYDLRVIYLPHNEFAGQFPN</sequence>
<evidence type="ECO:0000259" key="12">
    <source>
        <dbReference type="Pfam" id="PF08263"/>
    </source>
</evidence>
<keyword evidence="9" id="KW-0472">Membrane</keyword>
<keyword evidence="5" id="KW-0812">Transmembrane</keyword>
<evidence type="ECO:0000256" key="1">
    <source>
        <dbReference type="ARBA" id="ARBA00004251"/>
    </source>
</evidence>
<dbReference type="SUPFAM" id="SSF52058">
    <property type="entry name" value="L domain-like"/>
    <property type="match status" value="4"/>
</dbReference>
<evidence type="ECO:0000313" key="13">
    <source>
        <dbReference type="EMBL" id="KAK7820831.1"/>
    </source>
</evidence>
<accession>A0AAW0J2P7</accession>
<dbReference type="InterPro" id="IPR013210">
    <property type="entry name" value="LRR_N_plant-typ"/>
</dbReference>
<dbReference type="GO" id="GO:0005886">
    <property type="term" value="C:plasma membrane"/>
    <property type="evidence" value="ECO:0007669"/>
    <property type="project" value="UniProtKB-SubCell"/>
</dbReference>
<dbReference type="InterPro" id="IPR003591">
    <property type="entry name" value="Leu-rich_rpt_typical-subtyp"/>
</dbReference>
<keyword evidence="10" id="KW-0675">Receptor</keyword>
<dbReference type="SMART" id="SM00369">
    <property type="entry name" value="LRR_TYP"/>
    <property type="match status" value="11"/>
</dbReference>
<name>A0AAW0J2P7_QUESU</name>
<evidence type="ECO:0000256" key="6">
    <source>
        <dbReference type="ARBA" id="ARBA00022729"/>
    </source>
</evidence>